<evidence type="ECO:0000313" key="1">
    <source>
        <dbReference type="EMBL" id="MFG6440273.1"/>
    </source>
</evidence>
<organism evidence="1 2">
    <name type="scientific">Pelomonas margarita</name>
    <dbReference type="NCBI Taxonomy" id="3299031"/>
    <lineage>
        <taxon>Bacteria</taxon>
        <taxon>Pseudomonadati</taxon>
        <taxon>Pseudomonadota</taxon>
        <taxon>Betaproteobacteria</taxon>
        <taxon>Burkholderiales</taxon>
        <taxon>Sphaerotilaceae</taxon>
        <taxon>Roseateles</taxon>
    </lineage>
</organism>
<name>A0ABW7FEX1_9BURK</name>
<dbReference type="Proteomes" id="UP001606301">
    <property type="component" value="Unassembled WGS sequence"/>
</dbReference>
<protein>
    <recommendedName>
        <fullName evidence="3">DUF4124 domain-containing protein</fullName>
    </recommendedName>
</protein>
<gene>
    <name evidence="1" type="ORF">ACG0Z3_06205</name>
</gene>
<accession>A0ABW7FEX1</accession>
<dbReference type="RefSeq" id="WP_394396320.1">
    <property type="nucleotide sequence ID" value="NZ_JBIGHW010000003.1"/>
</dbReference>
<sequence length="121" mass="12551">MALSLRVWGVIGVCVAAAVLAWQQPGPLRAWVASAQQAAAPAPAPLRKCVNGQQVSYTNVDCPAGHQAQAVTAPPVNVVPGTPVPKPAPASSAPLLRQVLDVDQKGTLKDQMMERAIEGAR</sequence>
<evidence type="ECO:0008006" key="3">
    <source>
        <dbReference type="Google" id="ProtNLM"/>
    </source>
</evidence>
<evidence type="ECO:0000313" key="2">
    <source>
        <dbReference type="Proteomes" id="UP001606301"/>
    </source>
</evidence>
<comment type="caution">
    <text evidence="1">The sequence shown here is derived from an EMBL/GenBank/DDBJ whole genome shotgun (WGS) entry which is preliminary data.</text>
</comment>
<keyword evidence="2" id="KW-1185">Reference proteome</keyword>
<dbReference type="EMBL" id="JBIGHW010000003">
    <property type="protein sequence ID" value="MFG6440273.1"/>
    <property type="molecule type" value="Genomic_DNA"/>
</dbReference>
<reference evidence="1 2" key="1">
    <citation type="submission" date="2024-08" db="EMBL/GenBank/DDBJ databases">
        <authorList>
            <person name="Lu H."/>
        </authorList>
    </citation>
    <scope>NUCLEOTIDE SEQUENCE [LARGE SCALE GENOMIC DNA]</scope>
    <source>
        <strain evidence="1 2">LKC17W</strain>
    </source>
</reference>
<proteinExistence type="predicted"/>